<feature type="region of interest" description="Disordered" evidence="1">
    <location>
        <begin position="267"/>
        <end position="287"/>
    </location>
</feature>
<dbReference type="RefSeq" id="WP_007910537.1">
    <property type="nucleotide sequence ID" value="NZ_ADVG01000002.1"/>
</dbReference>
<gene>
    <name evidence="2" type="ORF">Krac_7613</name>
</gene>
<keyword evidence="3" id="KW-1185">Reference proteome</keyword>
<accession>D6TKM0</accession>
<dbReference type="InParanoid" id="D6TKM0"/>
<sequence length="339" mass="38620">MLVVTHLKKQGVFTKLCERVRFARRRFGHYEVIDFLAVLFGYAISGERTLEEFYESLQPFAVPFMAVFERDRLPARSTLSRFLAALTEKPVEALWALFLDDLLARPLTPDKQTGGLVDRAGNTWMVFDVNRTREAARQRALPQTDEFPPPFRRLDDVCAPGYWGRKRGEIVRTQTTVSQAHNYQRLGSFGNRGNGQYREELRKGLAAIGRYLTASHLLQERTLLRLDGQYGNGAVLSDLAGFAFVIRGKDYHLLEHPLIQARLHLPPDQSQQCPESPSEPRENELIQETGESSGLTCCYQSSWTIQGKVRPLGMVAFVSLPEPSLYFSERGQERVRRTV</sequence>
<comment type="caution">
    <text evidence="2">The sequence shown here is derived from an EMBL/GenBank/DDBJ whole genome shotgun (WGS) entry which is preliminary data.</text>
</comment>
<evidence type="ECO:0000313" key="2">
    <source>
        <dbReference type="EMBL" id="EFH86320.1"/>
    </source>
</evidence>
<evidence type="ECO:0000313" key="3">
    <source>
        <dbReference type="Proteomes" id="UP000004508"/>
    </source>
</evidence>
<evidence type="ECO:0000256" key="1">
    <source>
        <dbReference type="SAM" id="MobiDB-lite"/>
    </source>
</evidence>
<organism evidence="2 3">
    <name type="scientific">Ktedonobacter racemifer DSM 44963</name>
    <dbReference type="NCBI Taxonomy" id="485913"/>
    <lineage>
        <taxon>Bacteria</taxon>
        <taxon>Bacillati</taxon>
        <taxon>Chloroflexota</taxon>
        <taxon>Ktedonobacteria</taxon>
        <taxon>Ktedonobacterales</taxon>
        <taxon>Ktedonobacteraceae</taxon>
        <taxon>Ktedonobacter</taxon>
    </lineage>
</organism>
<proteinExistence type="predicted"/>
<dbReference type="AlphaFoldDB" id="D6TKM0"/>
<dbReference type="Proteomes" id="UP000004508">
    <property type="component" value="Unassembled WGS sequence"/>
</dbReference>
<protein>
    <submittedName>
        <fullName evidence="2">Uncharacterized protein</fullName>
    </submittedName>
</protein>
<dbReference type="eggNOG" id="ENOG5033RSV">
    <property type="taxonomic scope" value="Bacteria"/>
</dbReference>
<name>D6TKM0_KTERA</name>
<reference evidence="2 3" key="1">
    <citation type="journal article" date="2011" name="Stand. Genomic Sci.">
        <title>Non-contiguous finished genome sequence and contextual data of the filamentous soil bacterium Ktedonobacter racemifer type strain (SOSP1-21).</title>
        <authorList>
            <person name="Chang Y.J."/>
            <person name="Land M."/>
            <person name="Hauser L."/>
            <person name="Chertkov O."/>
            <person name="Del Rio T.G."/>
            <person name="Nolan M."/>
            <person name="Copeland A."/>
            <person name="Tice H."/>
            <person name="Cheng J.F."/>
            <person name="Lucas S."/>
            <person name="Han C."/>
            <person name="Goodwin L."/>
            <person name="Pitluck S."/>
            <person name="Ivanova N."/>
            <person name="Ovchinikova G."/>
            <person name="Pati A."/>
            <person name="Chen A."/>
            <person name="Palaniappan K."/>
            <person name="Mavromatis K."/>
            <person name="Liolios K."/>
            <person name="Brettin T."/>
            <person name="Fiebig A."/>
            <person name="Rohde M."/>
            <person name="Abt B."/>
            <person name="Goker M."/>
            <person name="Detter J.C."/>
            <person name="Woyke T."/>
            <person name="Bristow J."/>
            <person name="Eisen J.A."/>
            <person name="Markowitz V."/>
            <person name="Hugenholtz P."/>
            <person name="Kyrpides N.C."/>
            <person name="Klenk H.P."/>
            <person name="Lapidus A."/>
        </authorList>
    </citation>
    <scope>NUCLEOTIDE SEQUENCE [LARGE SCALE GENOMIC DNA]</scope>
    <source>
        <strain evidence="3">DSM 44963</strain>
    </source>
</reference>
<dbReference type="EMBL" id="ADVG01000002">
    <property type="protein sequence ID" value="EFH86320.1"/>
    <property type="molecule type" value="Genomic_DNA"/>
</dbReference>